<keyword evidence="2 5" id="KW-0963">Cytoplasm</keyword>
<evidence type="ECO:0000256" key="4">
    <source>
        <dbReference type="ARBA" id="ARBA00023274"/>
    </source>
</evidence>
<evidence type="ECO:0000256" key="5">
    <source>
        <dbReference type="HAMAP-Rule" id="MF_03122"/>
    </source>
</evidence>
<dbReference type="InterPro" id="IPR027500">
    <property type="entry name" value="Ribosomal_eS1_euk"/>
</dbReference>
<evidence type="ECO:0000256" key="1">
    <source>
        <dbReference type="ARBA" id="ARBA00004496"/>
    </source>
</evidence>
<dbReference type="GO" id="GO:0003735">
    <property type="term" value="F:structural constituent of ribosome"/>
    <property type="evidence" value="ECO:0007669"/>
    <property type="project" value="UniProtKB-UniRule"/>
</dbReference>
<dbReference type="GO" id="GO:0006412">
    <property type="term" value="P:translation"/>
    <property type="evidence" value="ECO:0007669"/>
    <property type="project" value="UniProtKB-UniRule"/>
</dbReference>
<comment type="subunit">
    <text evidence="5">Component of the small ribosomal subunit. Mature ribosomes consist of a small (40S) and a large (60S) subunit. The 40S subunit contains about 33 different proteins and 1 molecule of RNA (18S). The 60S subunit contains about 49 different proteins and 3 molecules of RNA (25S, 5.8S and 5S).</text>
</comment>
<proteinExistence type="inferred from homology"/>
<comment type="similarity">
    <text evidence="5 6">Belongs to the eukaryotic ribosomal protein eS1 family.</text>
</comment>
<evidence type="ECO:0000256" key="3">
    <source>
        <dbReference type="ARBA" id="ARBA00022980"/>
    </source>
</evidence>
<comment type="subcellular location">
    <subcellularLocation>
        <location evidence="1 5">Cytoplasm</location>
    </subcellularLocation>
</comment>
<dbReference type="PANTHER" id="PTHR11830">
    <property type="entry name" value="40S RIBOSOMAL PROTEIN S3A"/>
    <property type="match status" value="1"/>
</dbReference>
<protein>
    <recommendedName>
        <fullName evidence="5">Small ribosomal subunit protein eS1</fullName>
    </recommendedName>
</protein>
<keyword evidence="8" id="KW-1185">Reference proteome</keyword>
<keyword evidence="4 5" id="KW-0687">Ribonucleoprotein</keyword>
<feature type="initiator methionine" description="Removed" evidence="5">
    <location>
        <position position="1"/>
    </location>
</feature>
<evidence type="ECO:0000313" key="7">
    <source>
        <dbReference type="EMBL" id="GMH66476.1"/>
    </source>
</evidence>
<dbReference type="GO" id="GO:0022627">
    <property type="term" value="C:cytosolic small ribosomal subunit"/>
    <property type="evidence" value="ECO:0007669"/>
    <property type="project" value="UniProtKB-UniRule"/>
</dbReference>
<reference evidence="8" key="1">
    <citation type="journal article" date="2023" name="Commun. Biol.">
        <title>Genome analysis of Parmales, the sister group of diatoms, reveals the evolutionary specialization of diatoms from phago-mixotrophs to photoautotrophs.</title>
        <authorList>
            <person name="Ban H."/>
            <person name="Sato S."/>
            <person name="Yoshikawa S."/>
            <person name="Yamada K."/>
            <person name="Nakamura Y."/>
            <person name="Ichinomiya M."/>
            <person name="Sato N."/>
            <person name="Blanc-Mathieu R."/>
            <person name="Endo H."/>
            <person name="Kuwata A."/>
            <person name="Ogata H."/>
        </authorList>
    </citation>
    <scope>NUCLEOTIDE SEQUENCE [LARGE SCALE GENOMIC DNA]</scope>
    <source>
        <strain evidence="8">NIES 3700</strain>
    </source>
</reference>
<dbReference type="PROSITE" id="PS01191">
    <property type="entry name" value="RIBOSOMAL_S3AE"/>
    <property type="match status" value="1"/>
</dbReference>
<dbReference type="Proteomes" id="UP001165122">
    <property type="component" value="Unassembled WGS sequence"/>
</dbReference>
<dbReference type="EMBL" id="BRXW01000561">
    <property type="protein sequence ID" value="GMH66476.1"/>
    <property type="molecule type" value="Genomic_DNA"/>
</dbReference>
<dbReference type="Pfam" id="PF01015">
    <property type="entry name" value="Ribosomal_S3Ae"/>
    <property type="match status" value="1"/>
</dbReference>
<dbReference type="AlphaFoldDB" id="A0A9W7AA59"/>
<dbReference type="InterPro" id="IPR018281">
    <property type="entry name" value="Ribosomal_eS1_CS"/>
</dbReference>
<dbReference type="OrthoDB" id="9834376at2759"/>
<dbReference type="InterPro" id="IPR001593">
    <property type="entry name" value="Ribosomal_eS1"/>
</dbReference>
<sequence length="259" mass="28895">MAIGKNKRLTKSKKGGKRKTVDPFTLKEWYSIKAPSVFATREAGKTLITKTKGTKIAADGLLGRVFELSLADLNGGDEEQGFRKIKLIAEEIQGYNILTNFHGMDMTRDKLCSLIKKWQSIIEQSVDVRTTDGYLVRMFCIAFSKKMPNQLKKTCYVQGGQQKQIRLKMSQIMSEEGSKCDLKELVKKLLPEVIGADIEKACQGIFPIKDVYIRKVKVLKKPKFDVTKLMEMHTGGEDVGAKVATIVEETVLAGSGGRL</sequence>
<evidence type="ECO:0000256" key="2">
    <source>
        <dbReference type="ARBA" id="ARBA00022490"/>
    </source>
</evidence>
<keyword evidence="3 5" id="KW-0689">Ribosomal protein</keyword>
<accession>A0A9W7AA59</accession>
<evidence type="ECO:0000313" key="8">
    <source>
        <dbReference type="Proteomes" id="UP001165122"/>
    </source>
</evidence>
<organism evidence="7 8">
    <name type="scientific">Triparma laevis f. longispina</name>
    <dbReference type="NCBI Taxonomy" id="1714387"/>
    <lineage>
        <taxon>Eukaryota</taxon>
        <taxon>Sar</taxon>
        <taxon>Stramenopiles</taxon>
        <taxon>Ochrophyta</taxon>
        <taxon>Bolidophyceae</taxon>
        <taxon>Parmales</taxon>
        <taxon>Triparmaceae</taxon>
        <taxon>Triparma</taxon>
    </lineage>
</organism>
<dbReference type="HAMAP" id="MF_03122">
    <property type="entry name" value="Ribosomal_eS1_euk"/>
    <property type="match status" value="1"/>
</dbReference>
<evidence type="ECO:0000256" key="6">
    <source>
        <dbReference type="RuleBase" id="RU000668"/>
    </source>
</evidence>
<gene>
    <name evidence="7" type="ORF">TrLO_g10126</name>
</gene>
<name>A0A9W7AA59_9STRA</name>
<comment type="caution">
    <text evidence="7">The sequence shown here is derived from an EMBL/GenBank/DDBJ whole genome shotgun (WGS) entry which is preliminary data.</text>
</comment>
<dbReference type="SMART" id="SM01397">
    <property type="entry name" value="Ribosomal_S3Ae"/>
    <property type="match status" value="1"/>
</dbReference>